<dbReference type="PANTHER" id="PTHR48100">
    <property type="entry name" value="BROAD-SPECIFICITY PHOSPHATASE YOR283W-RELATED"/>
    <property type="match status" value="1"/>
</dbReference>
<dbReference type="SUPFAM" id="SSF53254">
    <property type="entry name" value="Phosphoglycerate mutase-like"/>
    <property type="match status" value="1"/>
</dbReference>
<proteinExistence type="predicted"/>
<dbReference type="EMBL" id="CAJZBQ010000016">
    <property type="protein sequence ID" value="CAG9316699.1"/>
    <property type="molecule type" value="Genomic_DNA"/>
</dbReference>
<dbReference type="Proteomes" id="UP001162131">
    <property type="component" value="Unassembled WGS sequence"/>
</dbReference>
<dbReference type="AlphaFoldDB" id="A0AAU9IM99"/>
<dbReference type="Gene3D" id="3.40.50.1240">
    <property type="entry name" value="Phosphoglycerate mutase-like"/>
    <property type="match status" value="1"/>
</dbReference>
<evidence type="ECO:0000313" key="2">
    <source>
        <dbReference type="Proteomes" id="UP001162131"/>
    </source>
</evidence>
<accession>A0AAU9IM99</accession>
<comment type="caution">
    <text evidence="1">The sequence shown here is derived from an EMBL/GenBank/DDBJ whole genome shotgun (WGS) entry which is preliminary data.</text>
</comment>
<organism evidence="1 2">
    <name type="scientific">Blepharisma stoltei</name>
    <dbReference type="NCBI Taxonomy" id="1481888"/>
    <lineage>
        <taxon>Eukaryota</taxon>
        <taxon>Sar</taxon>
        <taxon>Alveolata</taxon>
        <taxon>Ciliophora</taxon>
        <taxon>Postciliodesmatophora</taxon>
        <taxon>Heterotrichea</taxon>
        <taxon>Heterotrichida</taxon>
        <taxon>Blepharismidae</taxon>
        <taxon>Blepharisma</taxon>
    </lineage>
</organism>
<evidence type="ECO:0008006" key="3">
    <source>
        <dbReference type="Google" id="ProtNLM"/>
    </source>
</evidence>
<dbReference type="InterPro" id="IPR013078">
    <property type="entry name" value="His_Pase_superF_clade-1"/>
</dbReference>
<dbReference type="InterPro" id="IPR050275">
    <property type="entry name" value="PGM_Phosphatase"/>
</dbReference>
<dbReference type="GO" id="GO:0016791">
    <property type="term" value="F:phosphatase activity"/>
    <property type="evidence" value="ECO:0007669"/>
    <property type="project" value="TreeGrafter"/>
</dbReference>
<evidence type="ECO:0000313" key="1">
    <source>
        <dbReference type="EMBL" id="CAG9316699.1"/>
    </source>
</evidence>
<dbReference type="PANTHER" id="PTHR48100:SF1">
    <property type="entry name" value="HISTIDINE PHOSPHATASE FAMILY PROTEIN-RELATED"/>
    <property type="match status" value="1"/>
</dbReference>
<dbReference type="Pfam" id="PF00300">
    <property type="entry name" value="His_Phos_1"/>
    <property type="match status" value="1"/>
</dbReference>
<dbReference type="CDD" id="cd07067">
    <property type="entry name" value="HP_PGM_like"/>
    <property type="match status" value="1"/>
</dbReference>
<sequence>MELYLVRHAQSAFNRWHHMKWLKPWEWFVKDPFIWDAKLTEKGIQQTIKARQEYADIIKRTELIICSPLSRTIMTMQGVFAEAKCPVILTPLIAEKVHHSCDIGLPLKELKEKYTNYQFCHFEEELWWYHKGEDPKGIIIEPWENVKHRADKIKEFLKTRDEKVIAMVSHGNFIRSFMDEVIMFRNCQIKKVEGFGKAQ</sequence>
<name>A0AAU9IM99_9CILI</name>
<protein>
    <recommendedName>
        <fullName evidence="3">Phosphoglycerate mutase</fullName>
    </recommendedName>
</protein>
<gene>
    <name evidence="1" type="ORF">BSTOLATCC_MIC16805</name>
</gene>
<dbReference type="SMART" id="SM00855">
    <property type="entry name" value="PGAM"/>
    <property type="match status" value="1"/>
</dbReference>
<reference evidence="1" key="1">
    <citation type="submission" date="2021-09" db="EMBL/GenBank/DDBJ databases">
        <authorList>
            <consortium name="AG Swart"/>
            <person name="Singh M."/>
            <person name="Singh A."/>
            <person name="Seah K."/>
            <person name="Emmerich C."/>
        </authorList>
    </citation>
    <scope>NUCLEOTIDE SEQUENCE</scope>
    <source>
        <strain evidence="1">ATCC30299</strain>
    </source>
</reference>
<dbReference type="InterPro" id="IPR029033">
    <property type="entry name" value="His_PPase_superfam"/>
</dbReference>
<dbReference type="GO" id="GO:0005737">
    <property type="term" value="C:cytoplasm"/>
    <property type="evidence" value="ECO:0007669"/>
    <property type="project" value="TreeGrafter"/>
</dbReference>
<keyword evidence="2" id="KW-1185">Reference proteome</keyword>